<keyword evidence="2" id="KW-0560">Oxidoreductase</keyword>
<keyword evidence="1" id="KW-0812">Transmembrane</keyword>
<protein>
    <submittedName>
        <fullName evidence="2">Dimethyl sulfoxide reductase anchor subunit</fullName>
        <ecNumber evidence="2">1.8.5.3</ecNumber>
    </submittedName>
</protein>
<feature type="transmembrane region" description="Helical" evidence="1">
    <location>
        <begin position="306"/>
        <end position="328"/>
    </location>
</feature>
<keyword evidence="3" id="KW-1185">Reference proteome</keyword>
<organism evidence="2 3">
    <name type="scientific">Cellulomonas chengniuliangii</name>
    <dbReference type="NCBI Taxonomy" id="2968084"/>
    <lineage>
        <taxon>Bacteria</taxon>
        <taxon>Bacillati</taxon>
        <taxon>Actinomycetota</taxon>
        <taxon>Actinomycetes</taxon>
        <taxon>Micrococcales</taxon>
        <taxon>Cellulomonadaceae</taxon>
        <taxon>Cellulomonas</taxon>
    </lineage>
</organism>
<evidence type="ECO:0000256" key="1">
    <source>
        <dbReference type="SAM" id="Phobius"/>
    </source>
</evidence>
<name>A0ABY5KXU0_9CELL</name>
<feature type="transmembrane region" description="Helical" evidence="1">
    <location>
        <begin position="48"/>
        <end position="69"/>
    </location>
</feature>
<feature type="transmembrane region" description="Helical" evidence="1">
    <location>
        <begin position="271"/>
        <end position="294"/>
    </location>
</feature>
<dbReference type="RefSeq" id="WP_227568587.1">
    <property type="nucleotide sequence ID" value="NZ_CP101988.1"/>
</dbReference>
<feature type="transmembrane region" description="Helical" evidence="1">
    <location>
        <begin position="6"/>
        <end position="28"/>
    </location>
</feature>
<dbReference type="EC" id="1.8.5.3" evidence="2"/>
<keyword evidence="1" id="KW-1133">Transmembrane helix</keyword>
<dbReference type="InterPro" id="IPR007059">
    <property type="entry name" value="DmsC"/>
</dbReference>
<dbReference type="Pfam" id="PF04976">
    <property type="entry name" value="DmsC"/>
    <property type="match status" value="1"/>
</dbReference>
<sequence>MNVHELPLVAFTILAQMSVGSFVVLGVIHLFGIRKHGHGAVDKLSDPALYAIGPAMVLGLIASIFHLGSPMNALNTINHLGSSWLSREIFFGSAFACMGAVFAVVQWRRWLTPLLRQILAGATALVGLVLVYSMSMVYMLPTVPAWNHWATPVTFFTTTFLLGALAVGAALVIVYTYRQRTTATAGSTDAVATETGTEASGGVDVATAVVVEIDDQTRASTNALLRSSLRMIAAASIVLLGIEFVVLPTYALDLATGNANAQASAATLMTAGGAVLLTRLILVFLGAGLLGFFLYRSAARGHQRHLVYLATSAFVLVFASETIGRILFYSSFDRIGI</sequence>
<evidence type="ECO:0000313" key="2">
    <source>
        <dbReference type="EMBL" id="UUI75335.1"/>
    </source>
</evidence>
<gene>
    <name evidence="2" type="ORF">NP064_16490</name>
</gene>
<feature type="transmembrane region" description="Helical" evidence="1">
    <location>
        <begin position="89"/>
        <end position="107"/>
    </location>
</feature>
<dbReference type="GO" id="GO:0016491">
    <property type="term" value="F:oxidoreductase activity"/>
    <property type="evidence" value="ECO:0007669"/>
    <property type="project" value="UniProtKB-KW"/>
</dbReference>
<dbReference type="PANTHER" id="PTHR38095">
    <property type="entry name" value="ANAEROBIC DIMETHYL SULFOXIDE REDUCTASE CHAIN YNFH"/>
    <property type="match status" value="1"/>
</dbReference>
<proteinExistence type="predicted"/>
<feature type="transmembrane region" description="Helical" evidence="1">
    <location>
        <begin position="119"/>
        <end position="141"/>
    </location>
</feature>
<feature type="transmembrane region" description="Helical" evidence="1">
    <location>
        <begin position="231"/>
        <end position="251"/>
    </location>
</feature>
<evidence type="ECO:0000313" key="3">
    <source>
        <dbReference type="Proteomes" id="UP001316189"/>
    </source>
</evidence>
<dbReference type="Proteomes" id="UP001316189">
    <property type="component" value="Chromosome"/>
</dbReference>
<feature type="transmembrane region" description="Helical" evidence="1">
    <location>
        <begin position="153"/>
        <end position="177"/>
    </location>
</feature>
<keyword evidence="1" id="KW-0472">Membrane</keyword>
<dbReference type="EMBL" id="CP101988">
    <property type="protein sequence ID" value="UUI75335.1"/>
    <property type="molecule type" value="Genomic_DNA"/>
</dbReference>
<reference evidence="2 3" key="1">
    <citation type="submission" date="2022-07" db="EMBL/GenBank/DDBJ databases">
        <title>Novel species in genus cellulomonas.</title>
        <authorList>
            <person name="Ye L."/>
        </authorList>
    </citation>
    <scope>NUCLEOTIDE SEQUENCE [LARGE SCALE GENOMIC DNA]</scope>
    <source>
        <strain evidence="3">zg-Y338</strain>
    </source>
</reference>
<accession>A0ABY5KXU0</accession>
<dbReference type="PANTHER" id="PTHR38095:SF2">
    <property type="entry name" value="ANAEROBIC DIMETHYL SULFOXIDE REDUCTASE CHAIN C"/>
    <property type="match status" value="1"/>
</dbReference>